<feature type="region of interest" description="Disordered" evidence="1">
    <location>
        <begin position="365"/>
        <end position="443"/>
    </location>
</feature>
<name>A0A0B6TT05_9CORY</name>
<reference evidence="2 3" key="1">
    <citation type="submission" date="2014-05" db="EMBL/GenBank/DDBJ databases">
        <title>Complete genome sequence of Corynebacterium marinum DSM 44953.</title>
        <authorList>
            <person name="Schaffert L."/>
            <person name="Albersmeier A."/>
            <person name="Kalinowski J."/>
            <person name="Ruckert C."/>
        </authorList>
    </citation>
    <scope>NUCLEOTIDE SEQUENCE [LARGE SCALE GENOMIC DNA]</scope>
    <source>
        <strain evidence="2 3">DSM 44953</strain>
    </source>
</reference>
<dbReference type="CDD" id="cd00085">
    <property type="entry name" value="HNHc"/>
    <property type="match status" value="1"/>
</dbReference>
<dbReference type="InterPro" id="IPR003615">
    <property type="entry name" value="HNH_nuc"/>
</dbReference>
<keyword evidence="3" id="KW-1185">Reference proteome</keyword>
<sequence>MASHEVTRATYRLWRMLADTVDETVDCDVTYATISRSTGLGRHTVELALMAMSTLDELPALRAHQEQLHHLDMSRLRAIESALAMADRAYFPELDARLTRYLTATRPNQPLPSPKAIRQRIKALLDELDASLATDEEDPELPSTTYSMKIHDNGTADLFARFDVPTAAAIDARVRALAKERKIGHAAAHALLLTGEDAGVKVHLNLYRAHDVAEAPVHLPRAGWLNPERAAEWLAKVSTVRDLDAAAETSTGAYQTPALLEALIEGRDGVCRYPGCSVAAQFCDNDHMLNHADGGTTSAGNLVNLCRHHHNLKTAGHIRYVLDAVTGHVIWLLPNGIWVEDLPEGPLAADSRRWVQTFVQRRDARNQRARQAAQARKRARDELLEQTRDTADEGGDAAGGGEDEGDVACPWSADLLTEPDTDPQAEGHAQEADGPDEPVGVGE</sequence>
<evidence type="ECO:0000313" key="2">
    <source>
        <dbReference type="EMBL" id="AJK68725.1"/>
    </source>
</evidence>
<dbReference type="STRING" id="1224162.B840_05560"/>
<dbReference type="KEGG" id="cmq:B840_05560"/>
<organism evidence="2 3">
    <name type="scientific">Corynebacterium marinum DSM 44953</name>
    <dbReference type="NCBI Taxonomy" id="1224162"/>
    <lineage>
        <taxon>Bacteria</taxon>
        <taxon>Bacillati</taxon>
        <taxon>Actinomycetota</taxon>
        <taxon>Actinomycetes</taxon>
        <taxon>Mycobacteriales</taxon>
        <taxon>Corynebacteriaceae</taxon>
        <taxon>Corynebacterium</taxon>
    </lineage>
</organism>
<evidence type="ECO:0008006" key="4">
    <source>
        <dbReference type="Google" id="ProtNLM"/>
    </source>
</evidence>
<dbReference type="EMBL" id="CP007790">
    <property type="protein sequence ID" value="AJK68725.1"/>
    <property type="molecule type" value="Genomic_DNA"/>
</dbReference>
<dbReference type="AlphaFoldDB" id="A0A0B6TT05"/>
<dbReference type="Proteomes" id="UP000031928">
    <property type="component" value="Chromosome"/>
</dbReference>
<feature type="compositionally biased region" description="Basic and acidic residues" evidence="1">
    <location>
        <begin position="379"/>
        <end position="391"/>
    </location>
</feature>
<gene>
    <name evidence="2" type="ORF">B840_05560</name>
</gene>
<proteinExistence type="predicted"/>
<dbReference type="Gene3D" id="1.10.30.50">
    <property type="match status" value="1"/>
</dbReference>
<accession>A0A0B6TT05</accession>
<evidence type="ECO:0000256" key="1">
    <source>
        <dbReference type="SAM" id="MobiDB-lite"/>
    </source>
</evidence>
<dbReference type="HOGENOM" id="CLU_035975_0_0_11"/>
<evidence type="ECO:0000313" key="3">
    <source>
        <dbReference type="Proteomes" id="UP000031928"/>
    </source>
</evidence>
<protein>
    <recommendedName>
        <fullName evidence="4">HNH nuclease domain-containing protein</fullName>
    </recommendedName>
</protein>